<dbReference type="EMBL" id="KZ805447">
    <property type="protein sequence ID" value="PVH97035.1"/>
    <property type="molecule type" value="Genomic_DNA"/>
</dbReference>
<dbReference type="InterPro" id="IPR000172">
    <property type="entry name" value="GMC_OxRdtase_N"/>
</dbReference>
<dbReference type="GO" id="GO:0016614">
    <property type="term" value="F:oxidoreductase activity, acting on CH-OH group of donors"/>
    <property type="evidence" value="ECO:0007669"/>
    <property type="project" value="InterPro"/>
</dbReference>
<dbReference type="Proteomes" id="UP000244855">
    <property type="component" value="Unassembled WGS sequence"/>
</dbReference>
<accession>A0A2V1DGB5</accession>
<dbReference type="Pfam" id="PF00732">
    <property type="entry name" value="GMC_oxred_N"/>
    <property type="match status" value="1"/>
</dbReference>
<name>A0A2V1DGB5_9PLEO</name>
<keyword evidence="3" id="KW-0274">FAD</keyword>
<dbReference type="PROSITE" id="PS00624">
    <property type="entry name" value="GMC_OXRED_2"/>
    <property type="match status" value="1"/>
</dbReference>
<evidence type="ECO:0000259" key="4">
    <source>
        <dbReference type="PROSITE" id="PS00624"/>
    </source>
</evidence>
<dbReference type="SUPFAM" id="SSF51905">
    <property type="entry name" value="FAD/NAD(P)-binding domain"/>
    <property type="match status" value="1"/>
</dbReference>
<dbReference type="Gene3D" id="3.50.50.60">
    <property type="entry name" value="FAD/NAD(P)-binding domain"/>
    <property type="match status" value="1"/>
</dbReference>
<dbReference type="InterPro" id="IPR007867">
    <property type="entry name" value="GMC_OxRtase_C"/>
</dbReference>
<feature type="domain" description="Glucose-methanol-choline oxidoreductase N-terminal" evidence="4">
    <location>
        <begin position="297"/>
        <end position="311"/>
    </location>
</feature>
<dbReference type="PIRSF" id="PIRSF000137">
    <property type="entry name" value="Alcohol_oxidase"/>
    <property type="match status" value="1"/>
</dbReference>
<dbReference type="InterPro" id="IPR012132">
    <property type="entry name" value="GMC_OxRdtase"/>
</dbReference>
<evidence type="ECO:0000313" key="5">
    <source>
        <dbReference type="EMBL" id="PVH97035.1"/>
    </source>
</evidence>
<dbReference type="InterPro" id="IPR036188">
    <property type="entry name" value="FAD/NAD-bd_sf"/>
</dbReference>
<dbReference type="AlphaFoldDB" id="A0A2V1DGB5"/>
<evidence type="ECO:0000256" key="2">
    <source>
        <dbReference type="PIRSR" id="PIRSR000137-1"/>
    </source>
</evidence>
<dbReference type="SUPFAM" id="SSF54373">
    <property type="entry name" value="FAD-linked reductases, C-terminal domain"/>
    <property type="match status" value="1"/>
</dbReference>
<dbReference type="OrthoDB" id="269227at2759"/>
<feature type="active site" description="Proton acceptor" evidence="2">
    <location>
        <position position="591"/>
    </location>
</feature>
<evidence type="ECO:0000256" key="3">
    <source>
        <dbReference type="PIRSR" id="PIRSR000137-2"/>
    </source>
</evidence>
<gene>
    <name evidence="5" type="ORF">DM02DRAFT_686052</name>
</gene>
<comment type="cofactor">
    <cofactor evidence="3">
        <name>FAD</name>
        <dbReference type="ChEBI" id="CHEBI:57692"/>
    </cofactor>
</comment>
<sequence>MASLEIYCARFGDYRDFAWPSVFIRCAQCGLTGNWVRLQHTIGLPAPYQIADQIAASVLVIEYGELSNDPSILLPAGTLTTHPERMYNLTTPPIPGLSNRTANAPAGAVVGGGSAVNGMFFDRGSASDYDAWEILGNPGWGFTDLLPYFKKSVRFTPPASEVARAYNYSWDVDSAYGQKGPVQNSYPPYQFPGMEQNWEMWAQLGIPRQKEGADGNAIGVFSAPSALDPVSRTRSYARTAHYDAFKERANYHLLTRYQVTEILFKDDLEAVGVNVVKRGTAQKIAILANKETILAAGAIWTPWLLQRSGLGPKSILEAANVSIKKDFPGVGANFQDHPFGGAIFSWRNPPWPTQASLLTNQTFYAEAEKEYRESRTGPLTVARGNQAAFLPLQTIDPEGWEDLADAVLAQNATPYLPPTYDENLIAGFEAQQRLTAALYKRNDSAAVEFPFASGPVGGFALMRVLSRGFVGINTTSPGSPPLINYRTFSNPLDMALAVSSVRFSRKLNAHPALADVAPVETAPGANVTEDIAIEAYLRDRSITPTFAHASGSTSMLPEGLGGVVAPDLTVYGTKRLSVVDAGIFPFIPATHLCTTVYAVAEKAADLIKERND</sequence>
<dbReference type="PANTHER" id="PTHR11552">
    <property type="entry name" value="GLUCOSE-METHANOL-CHOLINE GMC OXIDOREDUCTASE"/>
    <property type="match status" value="1"/>
</dbReference>
<feature type="active site" description="Proton donor" evidence="2">
    <location>
        <position position="548"/>
    </location>
</feature>
<dbReference type="GO" id="GO:0050660">
    <property type="term" value="F:flavin adenine dinucleotide binding"/>
    <property type="evidence" value="ECO:0007669"/>
    <property type="project" value="InterPro"/>
</dbReference>
<comment type="similarity">
    <text evidence="1">Belongs to the GMC oxidoreductase family.</text>
</comment>
<keyword evidence="3" id="KW-0285">Flavoprotein</keyword>
<feature type="binding site" evidence="3">
    <location>
        <position position="259"/>
    </location>
    <ligand>
        <name>FAD</name>
        <dbReference type="ChEBI" id="CHEBI:57692"/>
    </ligand>
</feature>
<dbReference type="Pfam" id="PF05199">
    <property type="entry name" value="GMC_oxred_C"/>
    <property type="match status" value="1"/>
</dbReference>
<dbReference type="STRING" id="97972.A0A2V1DGB5"/>
<feature type="binding site" evidence="3">
    <location>
        <position position="109"/>
    </location>
    <ligand>
        <name>FAD</name>
        <dbReference type="ChEBI" id="CHEBI:57692"/>
    </ligand>
</feature>
<dbReference type="GO" id="GO:0044550">
    <property type="term" value="P:secondary metabolite biosynthetic process"/>
    <property type="evidence" value="ECO:0007669"/>
    <property type="project" value="TreeGrafter"/>
</dbReference>
<proteinExistence type="inferred from homology"/>
<reference evidence="5 6" key="1">
    <citation type="journal article" date="2018" name="Sci. Rep.">
        <title>Comparative genomics provides insights into the lifestyle and reveals functional heterogeneity of dark septate endophytic fungi.</title>
        <authorList>
            <person name="Knapp D.G."/>
            <person name="Nemeth J.B."/>
            <person name="Barry K."/>
            <person name="Hainaut M."/>
            <person name="Henrissat B."/>
            <person name="Johnson J."/>
            <person name="Kuo A."/>
            <person name="Lim J.H.P."/>
            <person name="Lipzen A."/>
            <person name="Nolan M."/>
            <person name="Ohm R.A."/>
            <person name="Tamas L."/>
            <person name="Grigoriev I.V."/>
            <person name="Spatafora J.W."/>
            <person name="Nagy L.G."/>
            <person name="Kovacs G.M."/>
        </authorList>
    </citation>
    <scope>NUCLEOTIDE SEQUENCE [LARGE SCALE GENOMIC DNA]</scope>
    <source>
        <strain evidence="5 6">DSE2036</strain>
    </source>
</reference>
<protein>
    <submittedName>
        <fullName evidence="5">GMC oxidoreductase</fullName>
    </submittedName>
</protein>
<dbReference type="Gene3D" id="3.30.560.10">
    <property type="entry name" value="Glucose Oxidase, domain 3"/>
    <property type="match status" value="1"/>
</dbReference>
<keyword evidence="6" id="KW-1185">Reference proteome</keyword>
<evidence type="ECO:0000313" key="6">
    <source>
        <dbReference type="Proteomes" id="UP000244855"/>
    </source>
</evidence>
<dbReference type="PANTHER" id="PTHR11552:SF115">
    <property type="entry name" value="DEHYDROGENASE XPTC-RELATED"/>
    <property type="match status" value="1"/>
</dbReference>
<organism evidence="5 6">
    <name type="scientific">Periconia macrospinosa</name>
    <dbReference type="NCBI Taxonomy" id="97972"/>
    <lineage>
        <taxon>Eukaryota</taxon>
        <taxon>Fungi</taxon>
        <taxon>Dikarya</taxon>
        <taxon>Ascomycota</taxon>
        <taxon>Pezizomycotina</taxon>
        <taxon>Dothideomycetes</taxon>
        <taxon>Pleosporomycetidae</taxon>
        <taxon>Pleosporales</taxon>
        <taxon>Massarineae</taxon>
        <taxon>Periconiaceae</taxon>
        <taxon>Periconia</taxon>
    </lineage>
</organism>
<evidence type="ECO:0000256" key="1">
    <source>
        <dbReference type="ARBA" id="ARBA00010790"/>
    </source>
</evidence>